<evidence type="ECO:0000313" key="2">
    <source>
        <dbReference type="EMBL" id="KAF9449674.1"/>
    </source>
</evidence>
<protein>
    <recommendedName>
        <fullName evidence="1">Integrase zinc-binding domain-containing protein</fullName>
    </recommendedName>
</protein>
<feature type="non-terminal residue" evidence="2">
    <location>
        <position position="124"/>
    </location>
</feature>
<feature type="domain" description="Integrase zinc-binding" evidence="1">
    <location>
        <begin position="4"/>
        <end position="49"/>
    </location>
</feature>
<dbReference type="Gene3D" id="1.10.340.70">
    <property type="match status" value="1"/>
</dbReference>
<accession>A0A9P5XES2</accession>
<dbReference type="EMBL" id="MU151123">
    <property type="protein sequence ID" value="KAF9449674.1"/>
    <property type="molecule type" value="Genomic_DNA"/>
</dbReference>
<feature type="non-terminal residue" evidence="2">
    <location>
        <position position="1"/>
    </location>
</feature>
<dbReference type="InterPro" id="IPR041588">
    <property type="entry name" value="Integrase_H2C2"/>
</dbReference>
<evidence type="ECO:0000313" key="3">
    <source>
        <dbReference type="Proteomes" id="UP000807342"/>
    </source>
</evidence>
<organism evidence="2 3">
    <name type="scientific">Macrolepiota fuliginosa MF-IS2</name>
    <dbReference type="NCBI Taxonomy" id="1400762"/>
    <lineage>
        <taxon>Eukaryota</taxon>
        <taxon>Fungi</taxon>
        <taxon>Dikarya</taxon>
        <taxon>Basidiomycota</taxon>
        <taxon>Agaricomycotina</taxon>
        <taxon>Agaricomycetes</taxon>
        <taxon>Agaricomycetidae</taxon>
        <taxon>Agaricales</taxon>
        <taxon>Agaricineae</taxon>
        <taxon>Agaricaceae</taxon>
        <taxon>Macrolepiota</taxon>
    </lineage>
</organism>
<reference evidence="2" key="1">
    <citation type="submission" date="2020-11" db="EMBL/GenBank/DDBJ databases">
        <authorList>
            <consortium name="DOE Joint Genome Institute"/>
            <person name="Ahrendt S."/>
            <person name="Riley R."/>
            <person name="Andreopoulos W."/>
            <person name="Labutti K."/>
            <person name="Pangilinan J."/>
            <person name="Ruiz-Duenas F.J."/>
            <person name="Barrasa J.M."/>
            <person name="Sanchez-Garcia M."/>
            <person name="Camarero S."/>
            <person name="Miyauchi S."/>
            <person name="Serrano A."/>
            <person name="Linde D."/>
            <person name="Babiker R."/>
            <person name="Drula E."/>
            <person name="Ayuso-Fernandez I."/>
            <person name="Pacheco R."/>
            <person name="Padilla G."/>
            <person name="Ferreira P."/>
            <person name="Barriuso J."/>
            <person name="Kellner H."/>
            <person name="Castanera R."/>
            <person name="Alfaro M."/>
            <person name="Ramirez L."/>
            <person name="Pisabarro A.G."/>
            <person name="Kuo A."/>
            <person name="Tritt A."/>
            <person name="Lipzen A."/>
            <person name="He G."/>
            <person name="Yan M."/>
            <person name="Ng V."/>
            <person name="Cullen D."/>
            <person name="Martin F."/>
            <person name="Rosso M.-N."/>
            <person name="Henrissat B."/>
            <person name="Hibbett D."/>
            <person name="Martinez A.T."/>
            <person name="Grigoriev I.V."/>
        </authorList>
    </citation>
    <scope>NUCLEOTIDE SEQUENCE</scope>
    <source>
        <strain evidence="2">MF-IS2</strain>
    </source>
</reference>
<dbReference type="Proteomes" id="UP000807342">
    <property type="component" value="Unassembled WGS sequence"/>
</dbReference>
<comment type="caution">
    <text evidence="2">The sequence shown here is derived from an EMBL/GenBank/DDBJ whole genome shotgun (WGS) entry which is preliminary data.</text>
</comment>
<dbReference type="Pfam" id="PF17921">
    <property type="entry name" value="Integrase_H2C2"/>
    <property type="match status" value="1"/>
</dbReference>
<sequence length="124" mass="14453">QFHLLISAHDQLGHKGFYVMHCTLADQFWWPGLTSDIHWLINTCHPCQIHSLEHVVMPLVIQVPAPLFWKAYINMMHMPPSQDHTYIIQAHCSLTGWVEWHALSQETGQTLGQFIFKEILCHWG</sequence>
<name>A0A9P5XES2_9AGAR</name>
<keyword evidence="3" id="KW-1185">Reference proteome</keyword>
<dbReference type="OrthoDB" id="446925at2759"/>
<proteinExistence type="predicted"/>
<dbReference type="AlphaFoldDB" id="A0A9P5XES2"/>
<gene>
    <name evidence="2" type="ORF">P691DRAFT_645935</name>
</gene>
<evidence type="ECO:0000259" key="1">
    <source>
        <dbReference type="Pfam" id="PF17921"/>
    </source>
</evidence>